<dbReference type="PROSITE" id="PS51864">
    <property type="entry name" value="ASTACIN"/>
    <property type="match status" value="1"/>
</dbReference>
<name>A0A1S3IN15_LINAN</name>
<dbReference type="InterPro" id="IPR001506">
    <property type="entry name" value="Peptidase_M12A"/>
</dbReference>
<evidence type="ECO:0000256" key="2">
    <source>
        <dbReference type="ARBA" id="ARBA00022723"/>
    </source>
</evidence>
<dbReference type="GO" id="GO:0006508">
    <property type="term" value="P:proteolysis"/>
    <property type="evidence" value="ECO:0007669"/>
    <property type="project" value="UniProtKB-KW"/>
</dbReference>
<reference evidence="10" key="1">
    <citation type="submission" date="2025-08" db="UniProtKB">
        <authorList>
            <consortium name="RefSeq"/>
        </authorList>
    </citation>
    <scope>IDENTIFICATION</scope>
    <source>
        <tissue evidence="10">Gonads</tissue>
    </source>
</reference>
<dbReference type="Gene3D" id="3.40.390.10">
    <property type="entry name" value="Collagenase (Catalytic Domain)"/>
    <property type="match status" value="1"/>
</dbReference>
<feature type="domain" description="Peptidase M12A" evidence="8">
    <location>
        <begin position="93"/>
        <end position="239"/>
    </location>
</feature>
<organism evidence="9 10">
    <name type="scientific">Lingula anatina</name>
    <name type="common">Brachiopod</name>
    <name type="synonym">Lingula unguis</name>
    <dbReference type="NCBI Taxonomy" id="7574"/>
    <lineage>
        <taxon>Eukaryota</taxon>
        <taxon>Metazoa</taxon>
        <taxon>Spiralia</taxon>
        <taxon>Lophotrochozoa</taxon>
        <taxon>Brachiopoda</taxon>
        <taxon>Linguliformea</taxon>
        <taxon>Lingulata</taxon>
        <taxon>Lingulida</taxon>
        <taxon>Linguloidea</taxon>
        <taxon>Lingulidae</taxon>
        <taxon>Lingula</taxon>
    </lineage>
</organism>
<dbReference type="InterPro" id="IPR024079">
    <property type="entry name" value="MetalloPept_cat_dom_sf"/>
</dbReference>
<evidence type="ECO:0000256" key="5">
    <source>
        <dbReference type="ARBA" id="ARBA00023049"/>
    </source>
</evidence>
<evidence type="ECO:0000259" key="8">
    <source>
        <dbReference type="PROSITE" id="PS51864"/>
    </source>
</evidence>
<dbReference type="InParanoid" id="A0A1S3IN15"/>
<dbReference type="EC" id="3.4.24.-" evidence="7"/>
<dbReference type="InterPro" id="IPR034035">
    <property type="entry name" value="Astacin-like_dom"/>
</dbReference>
<dbReference type="GO" id="GO:0004222">
    <property type="term" value="F:metalloendopeptidase activity"/>
    <property type="evidence" value="ECO:0007669"/>
    <property type="project" value="UniProtKB-UniRule"/>
</dbReference>
<accession>A0A1S3IN15</accession>
<proteinExistence type="predicted"/>
<dbReference type="PANTHER" id="PTHR10127:SF780">
    <property type="entry name" value="METALLOENDOPEPTIDASE"/>
    <property type="match status" value="1"/>
</dbReference>
<keyword evidence="1 6" id="KW-0645">Protease</keyword>
<dbReference type="SMART" id="SM00235">
    <property type="entry name" value="ZnMc"/>
    <property type="match status" value="1"/>
</dbReference>
<dbReference type="Proteomes" id="UP000085678">
    <property type="component" value="Unplaced"/>
</dbReference>
<evidence type="ECO:0000313" key="9">
    <source>
        <dbReference type="Proteomes" id="UP000085678"/>
    </source>
</evidence>
<evidence type="ECO:0000256" key="1">
    <source>
        <dbReference type="ARBA" id="ARBA00022670"/>
    </source>
</evidence>
<evidence type="ECO:0000256" key="3">
    <source>
        <dbReference type="ARBA" id="ARBA00022801"/>
    </source>
</evidence>
<keyword evidence="4 6" id="KW-0862">Zinc</keyword>
<dbReference type="RefSeq" id="XP_013399291.2">
    <property type="nucleotide sequence ID" value="XM_013543837.2"/>
</dbReference>
<keyword evidence="3 6" id="KW-0378">Hydrolase</keyword>
<gene>
    <name evidence="10" type="primary">LOC106165583</name>
</gene>
<dbReference type="PANTHER" id="PTHR10127">
    <property type="entry name" value="DISCOIDIN, CUB, EGF, LAMININ , AND ZINC METALLOPROTEASE DOMAIN CONTAINING"/>
    <property type="match status" value="1"/>
</dbReference>
<evidence type="ECO:0000256" key="7">
    <source>
        <dbReference type="RuleBase" id="RU361183"/>
    </source>
</evidence>
<dbReference type="CDD" id="cd04280">
    <property type="entry name" value="ZnMc_astacin_like"/>
    <property type="match status" value="1"/>
</dbReference>
<dbReference type="Pfam" id="PF01400">
    <property type="entry name" value="Astacin"/>
    <property type="match status" value="1"/>
</dbReference>
<dbReference type="AlphaFoldDB" id="A0A1S3IN15"/>
<comment type="cofactor">
    <cofactor evidence="6 7">
        <name>Zn(2+)</name>
        <dbReference type="ChEBI" id="CHEBI:29105"/>
    </cofactor>
    <text evidence="6 7">Binds 1 zinc ion per subunit.</text>
</comment>
<dbReference type="OrthoDB" id="291007at2759"/>
<dbReference type="PRINTS" id="PR00480">
    <property type="entry name" value="ASTACIN"/>
</dbReference>
<keyword evidence="9" id="KW-1185">Reference proteome</keyword>
<dbReference type="GeneID" id="106165583"/>
<evidence type="ECO:0000256" key="6">
    <source>
        <dbReference type="PROSITE-ProRule" id="PRU01211"/>
    </source>
</evidence>
<keyword evidence="2 6" id="KW-0479">Metal-binding</keyword>
<evidence type="ECO:0000256" key="4">
    <source>
        <dbReference type="ARBA" id="ARBA00022833"/>
    </source>
</evidence>
<dbReference type="InterPro" id="IPR006026">
    <property type="entry name" value="Peptidase_Metallo"/>
</dbReference>
<evidence type="ECO:0000313" key="10">
    <source>
        <dbReference type="RefSeq" id="XP_013399291.2"/>
    </source>
</evidence>
<dbReference type="SUPFAM" id="SSF55486">
    <property type="entry name" value="Metalloproteases ('zincins'), catalytic domain"/>
    <property type="match status" value="1"/>
</dbReference>
<feature type="binding site" evidence="6">
    <location>
        <position position="191"/>
    </location>
    <ligand>
        <name>Zn(2+)</name>
        <dbReference type="ChEBI" id="CHEBI:29105"/>
        <note>catalytic</note>
    </ligand>
</feature>
<keyword evidence="5 6" id="KW-0482">Metalloprotease</keyword>
<feature type="binding site" evidence="6">
    <location>
        <position position="201"/>
    </location>
    <ligand>
        <name>Zn(2+)</name>
        <dbReference type="ChEBI" id="CHEBI:29105"/>
        <note>catalytic</note>
    </ligand>
</feature>
<sequence>MLICQDLLSQSFIMWSWWSVQATSKMKAFLMVLVFSMASHAVAVPILQVAEAFADDRPEYEISPEEAGGKFEGDMDIEADIFTDPINKIQHRNALSSTSTRWPNGQVPFVISSWYTSWQKSLITSAMREIEEKTQVGSIKCIRFVNRSSELEYISIIPDSGCYSEVGRNSRGGSQALSLASGCLYKGIIMHELLHALGFYHEQRRADRENYVTIHWDNIEFGRWSIAVAIQIRHIVNGC</sequence>
<feature type="binding site" evidence="6">
    <location>
        <position position="195"/>
    </location>
    <ligand>
        <name>Zn(2+)</name>
        <dbReference type="ChEBI" id="CHEBI:29105"/>
        <note>catalytic</note>
    </ligand>
</feature>
<feature type="active site" evidence="6">
    <location>
        <position position="192"/>
    </location>
</feature>
<dbReference type="KEGG" id="lak:106165583"/>
<comment type="caution">
    <text evidence="6">Lacks conserved residue(s) required for the propagation of feature annotation.</text>
</comment>
<protein>
    <recommendedName>
        <fullName evidence="7">Metalloendopeptidase</fullName>
        <ecNumber evidence="7">3.4.24.-</ecNumber>
    </recommendedName>
</protein>
<dbReference type="GO" id="GO:0008270">
    <property type="term" value="F:zinc ion binding"/>
    <property type="evidence" value="ECO:0007669"/>
    <property type="project" value="UniProtKB-UniRule"/>
</dbReference>